<accession>A0ABU3NA49</accession>
<dbReference type="EMBL" id="JALMLT010000004">
    <property type="protein sequence ID" value="MDT8760381.1"/>
    <property type="molecule type" value="Genomic_DNA"/>
</dbReference>
<proteinExistence type="predicted"/>
<dbReference type="PANTHER" id="PTHR31435">
    <property type="entry name" value="PROTEIN NATD1"/>
    <property type="match status" value="1"/>
</dbReference>
<sequence length="90" mass="10160">MSDVRDNKDEQRFELIEQGHLAFAEYRIEGEVITFTHTIVPASLQGMGVGSRLIEGALSEVRKRGLKVRATCTFVAAYLARHPEWQDLKA</sequence>
<comment type="caution">
    <text evidence="2">The sequence shown here is derived from an EMBL/GenBank/DDBJ whole genome shotgun (WGS) entry which is preliminary data.</text>
</comment>
<evidence type="ECO:0000313" key="2">
    <source>
        <dbReference type="EMBL" id="MDT8760381.1"/>
    </source>
</evidence>
<name>A0ABU3NA49_9SPHN</name>
<evidence type="ECO:0000259" key="1">
    <source>
        <dbReference type="PROSITE" id="PS51729"/>
    </source>
</evidence>
<organism evidence="2">
    <name type="scientific">Sphingomonas psychrotolerans</name>
    <dbReference type="NCBI Taxonomy" id="1327635"/>
    <lineage>
        <taxon>Bacteria</taxon>
        <taxon>Pseudomonadati</taxon>
        <taxon>Pseudomonadota</taxon>
        <taxon>Alphaproteobacteria</taxon>
        <taxon>Sphingomonadales</taxon>
        <taxon>Sphingomonadaceae</taxon>
        <taxon>Sphingomonas</taxon>
    </lineage>
</organism>
<feature type="domain" description="N-acetyltransferase" evidence="1">
    <location>
        <begin position="5"/>
        <end position="90"/>
    </location>
</feature>
<gene>
    <name evidence="2" type="ORF">MZO42_16895</name>
</gene>
<dbReference type="PROSITE" id="PS51729">
    <property type="entry name" value="GNAT_YJDJ"/>
    <property type="match status" value="1"/>
</dbReference>
<dbReference type="PANTHER" id="PTHR31435:SF10">
    <property type="entry name" value="BSR4717 PROTEIN"/>
    <property type="match status" value="1"/>
</dbReference>
<dbReference type="CDD" id="cd04301">
    <property type="entry name" value="NAT_SF"/>
    <property type="match status" value="1"/>
</dbReference>
<dbReference type="Gene3D" id="3.40.630.30">
    <property type="match status" value="1"/>
</dbReference>
<dbReference type="InterPro" id="IPR016181">
    <property type="entry name" value="Acyl_CoA_acyltransferase"/>
</dbReference>
<dbReference type="Pfam" id="PF14542">
    <property type="entry name" value="Acetyltransf_CG"/>
    <property type="match status" value="1"/>
</dbReference>
<dbReference type="InterPro" id="IPR031165">
    <property type="entry name" value="GNAT_YJDJ"/>
</dbReference>
<protein>
    <submittedName>
        <fullName evidence="2">N-acetyltransferase</fullName>
    </submittedName>
</protein>
<reference evidence="2" key="1">
    <citation type="submission" date="2022-04" db="EMBL/GenBank/DDBJ databases">
        <title>Tomato heritable bacteria conferring resistance against bacterial wilt.</title>
        <authorList>
            <person name="Yin J."/>
        </authorList>
    </citation>
    <scope>NUCLEOTIDE SEQUENCE</scope>
    <source>
        <strain evidence="2">Cra20</strain>
    </source>
</reference>
<dbReference type="SUPFAM" id="SSF55729">
    <property type="entry name" value="Acyl-CoA N-acyltransferases (Nat)"/>
    <property type="match status" value="1"/>
</dbReference>
<dbReference type="InterPro" id="IPR045057">
    <property type="entry name" value="Gcn5-rel_NAT"/>
</dbReference>